<dbReference type="EMBL" id="CBTN010000007">
    <property type="protein sequence ID" value="CDH50570.1"/>
    <property type="molecule type" value="Genomic_DNA"/>
</dbReference>
<evidence type="ECO:0000313" key="1">
    <source>
        <dbReference type="EMBL" id="CDH50570.1"/>
    </source>
</evidence>
<reference evidence="1" key="1">
    <citation type="submission" date="2013-08" db="EMBL/GenBank/DDBJ databases">
        <title>Gene expansion shapes genome architecture in the human pathogen Lichtheimia corymbifera: an evolutionary genomics analysis in the ancient terrestrial Mucorales (Mucoromycotina).</title>
        <authorList>
            <person name="Schwartze V.U."/>
            <person name="Winter S."/>
            <person name="Shelest E."/>
            <person name="Marcet-Houben M."/>
            <person name="Horn F."/>
            <person name="Wehner S."/>
            <person name="Hoffmann K."/>
            <person name="Riege K."/>
            <person name="Sammeth M."/>
            <person name="Nowrousian M."/>
            <person name="Valiante V."/>
            <person name="Linde J."/>
            <person name="Jacobsen I.D."/>
            <person name="Marz M."/>
            <person name="Brakhage A.A."/>
            <person name="Gabaldon T."/>
            <person name="Bocker S."/>
            <person name="Voigt K."/>
        </authorList>
    </citation>
    <scope>NUCLEOTIDE SEQUENCE [LARGE SCALE GENOMIC DNA]</scope>
    <source>
        <strain evidence="1">FSU 9682</strain>
    </source>
</reference>
<dbReference type="VEuPathDB" id="FungiDB:LCOR_02281.1"/>
<proteinExistence type="predicted"/>
<name>A0A068RLI9_9FUNG</name>
<protein>
    <submittedName>
        <fullName evidence="1">Uncharacterized protein</fullName>
    </submittedName>
</protein>
<comment type="caution">
    <text evidence="1">The sequence shown here is derived from an EMBL/GenBank/DDBJ whole genome shotgun (WGS) entry which is preliminary data.</text>
</comment>
<gene>
    <name evidence="1" type="ORF">LCOR_02281.1</name>
</gene>
<dbReference type="Proteomes" id="UP000027586">
    <property type="component" value="Unassembled WGS sequence"/>
</dbReference>
<sequence length="161" mass="18559">MTCSYLISGRQCHVVIALATSLARDLKAADKDKVNINFWRTLAFENARLVNKELLWRKSPLLSWSVVVVKMNGNVYIIPNHITGEYRWRDITIAQASSETRSYIAELKQEETGQENEDDPGGDDSEDDEYIEMFRRQFPLSSNTARCELFKWAFQLISSMT</sequence>
<evidence type="ECO:0000313" key="2">
    <source>
        <dbReference type="Proteomes" id="UP000027586"/>
    </source>
</evidence>
<accession>A0A068RLI9</accession>
<organism evidence="1 2">
    <name type="scientific">Lichtheimia corymbifera JMRC:FSU:9682</name>
    <dbReference type="NCBI Taxonomy" id="1263082"/>
    <lineage>
        <taxon>Eukaryota</taxon>
        <taxon>Fungi</taxon>
        <taxon>Fungi incertae sedis</taxon>
        <taxon>Mucoromycota</taxon>
        <taxon>Mucoromycotina</taxon>
        <taxon>Mucoromycetes</taxon>
        <taxon>Mucorales</taxon>
        <taxon>Lichtheimiaceae</taxon>
        <taxon>Lichtheimia</taxon>
    </lineage>
</organism>
<keyword evidence="2" id="KW-1185">Reference proteome</keyword>
<dbReference type="AlphaFoldDB" id="A0A068RLI9"/>